<dbReference type="NCBIfam" id="TIGR01409">
    <property type="entry name" value="TAT_signal_seq"/>
    <property type="match status" value="1"/>
</dbReference>
<feature type="compositionally biased region" description="Basic and acidic residues" evidence="4">
    <location>
        <begin position="1"/>
        <end position="12"/>
    </location>
</feature>
<dbReference type="PATRIC" id="fig|631454.5.peg.814"/>
<feature type="binding site" evidence="3">
    <location>
        <position position="267"/>
    </location>
    <ligand>
        <name>substrate</name>
    </ligand>
</feature>
<accession>V4RKM4</accession>
<protein>
    <submittedName>
        <fullName evidence="5">TRAP-type C4-dicarboxylate transport system, periplasmic component</fullName>
    </submittedName>
</protein>
<feature type="region of interest" description="Disordered" evidence="4">
    <location>
        <begin position="1"/>
        <end position="25"/>
    </location>
</feature>
<feature type="binding site" evidence="3">
    <location>
        <position position="242"/>
    </location>
    <ligand>
        <name>Na(+)</name>
        <dbReference type="ChEBI" id="CHEBI:29101"/>
    </ligand>
</feature>
<evidence type="ECO:0000313" key="5">
    <source>
        <dbReference type="EMBL" id="ESR26606.1"/>
    </source>
</evidence>
<keyword evidence="6" id="KW-1185">Reference proteome</keyword>
<keyword evidence="1" id="KW-0732">Signal</keyword>
<dbReference type="eggNOG" id="COG4663">
    <property type="taxonomic scope" value="Bacteria"/>
</dbReference>
<evidence type="ECO:0000313" key="6">
    <source>
        <dbReference type="Proteomes" id="UP000017819"/>
    </source>
</evidence>
<organism evidence="5 6">
    <name type="scientific">Lutibaculum baratangense AMV1</name>
    <dbReference type="NCBI Taxonomy" id="631454"/>
    <lineage>
        <taxon>Bacteria</taxon>
        <taxon>Pseudomonadati</taxon>
        <taxon>Pseudomonadota</taxon>
        <taxon>Alphaproteobacteria</taxon>
        <taxon>Hyphomicrobiales</taxon>
        <taxon>Tepidamorphaceae</taxon>
        <taxon>Lutibaculum</taxon>
    </lineage>
</organism>
<dbReference type="STRING" id="631454.N177_0825"/>
<dbReference type="Gene3D" id="3.40.190.170">
    <property type="entry name" value="Bacterial extracellular solute-binding protein, family 7"/>
    <property type="match status" value="1"/>
</dbReference>
<dbReference type="PROSITE" id="PS51318">
    <property type="entry name" value="TAT"/>
    <property type="match status" value="1"/>
</dbReference>
<dbReference type="InterPro" id="IPR018389">
    <property type="entry name" value="DctP_fam"/>
</dbReference>
<dbReference type="PANTHER" id="PTHR33376:SF5">
    <property type="entry name" value="EXTRACYTOPLASMIC SOLUTE RECEPTOR PROTEIN"/>
    <property type="match status" value="1"/>
</dbReference>
<name>V4RKM4_9HYPH</name>
<feature type="binding site" evidence="2">
    <location>
        <position position="204"/>
    </location>
    <ligand>
        <name>substrate</name>
    </ligand>
</feature>
<dbReference type="Pfam" id="PF03480">
    <property type="entry name" value="DctP"/>
    <property type="match status" value="1"/>
</dbReference>
<reference evidence="5 6" key="1">
    <citation type="journal article" date="2014" name="Genome Announc.">
        <title>Draft Genome Sequence of Lutibaculum baratangense Strain AMV1T, Isolated from a Mud Volcano in Andamans, India.</title>
        <authorList>
            <person name="Singh A."/>
            <person name="Sreenivas A."/>
            <person name="Sathyanarayana Reddy G."/>
            <person name="Pinnaka A.K."/>
            <person name="Shivaji S."/>
        </authorList>
    </citation>
    <scope>NUCLEOTIDE SEQUENCE [LARGE SCALE GENOMIC DNA]</scope>
    <source>
        <strain evidence="5 6">AMV1</strain>
    </source>
</reference>
<feature type="binding site" evidence="3">
    <location>
        <position position="241"/>
    </location>
    <ligand>
        <name>substrate</name>
    </ligand>
</feature>
<sequence>MSRRSHQVDREHFGRKHMTDNSPVSRRRFLTGGAIAAGAGAATLAMPHVARAQETVTLRMQSSWPSSDAFHEMAQQFVERVHAMSGGRIRIDLTPAGAIVGAFQVMDACHDGIIDAAHSVPVYWYGKHKAASFFGTGPVWGGSAANMLAWMHAGGGAEFYRELTQDVLGLNVVAFFGFPMPAQPFGWFKQPVENASQLNGLKYRTVGLAADLMQAMGMSVTQLPGGEIVPAMERGVIDAFEFNNPTSDMRFGAQDVAKNYMLSSYHQASECFEFIFNRDVYESLDEDLQAIIRHAVEATSTANSAWALNQYSNDLQALQDEHGVNVIRTPTEILEAQLEAWDQLISDLEGDEFNKRVMDSQREWVERTVYYQLMNDPDYALAYEHYFPGKVEL</sequence>
<dbReference type="InterPro" id="IPR026289">
    <property type="entry name" value="SBP_TakP-like"/>
</dbReference>
<evidence type="ECO:0000256" key="1">
    <source>
        <dbReference type="ARBA" id="ARBA00022729"/>
    </source>
</evidence>
<feature type="binding site" evidence="2">
    <location>
        <position position="183"/>
    </location>
    <ligand>
        <name>substrate</name>
    </ligand>
</feature>
<dbReference type="CDD" id="cd13604">
    <property type="entry name" value="PBP2_TRAP_ketoacid_lactate_like"/>
    <property type="match status" value="1"/>
</dbReference>
<comment type="caution">
    <text evidence="5">The sequence shown here is derived from an EMBL/GenBank/DDBJ whole genome shotgun (WGS) entry which is preliminary data.</text>
</comment>
<dbReference type="InterPro" id="IPR038404">
    <property type="entry name" value="TRAP_DctP_sf"/>
</dbReference>
<dbReference type="AlphaFoldDB" id="V4RKM4"/>
<evidence type="ECO:0000256" key="3">
    <source>
        <dbReference type="PIRSR" id="PIRSR039026-2"/>
    </source>
</evidence>
<dbReference type="InterPro" id="IPR006311">
    <property type="entry name" value="TAT_signal"/>
</dbReference>
<keyword evidence="3" id="KW-0479">Metal-binding</keyword>
<dbReference type="PIRSF" id="PIRSF039026">
    <property type="entry name" value="SiaP"/>
    <property type="match status" value="1"/>
</dbReference>
<dbReference type="Proteomes" id="UP000017819">
    <property type="component" value="Unassembled WGS sequence"/>
</dbReference>
<dbReference type="GO" id="GO:0055085">
    <property type="term" value="P:transmembrane transport"/>
    <property type="evidence" value="ECO:0007669"/>
    <property type="project" value="InterPro"/>
</dbReference>
<dbReference type="InterPro" id="IPR019546">
    <property type="entry name" value="TAT_signal_bac_arc"/>
</dbReference>
<dbReference type="PANTHER" id="PTHR33376">
    <property type="match status" value="1"/>
</dbReference>
<dbReference type="EMBL" id="AWXZ01000014">
    <property type="protein sequence ID" value="ESR26606.1"/>
    <property type="molecule type" value="Genomic_DNA"/>
</dbReference>
<evidence type="ECO:0000256" key="4">
    <source>
        <dbReference type="SAM" id="MobiDB-lite"/>
    </source>
</evidence>
<evidence type="ECO:0000256" key="2">
    <source>
        <dbReference type="PIRSR" id="PIRSR039026-1"/>
    </source>
</evidence>
<dbReference type="Gene3D" id="3.40.190.10">
    <property type="entry name" value="Periplasmic binding protein-like II"/>
    <property type="match status" value="1"/>
</dbReference>
<gene>
    <name evidence="5" type="ORF">N177_0825</name>
</gene>
<proteinExistence type="predicted"/>
<dbReference type="GO" id="GO:0046872">
    <property type="term" value="F:metal ion binding"/>
    <property type="evidence" value="ECO:0007669"/>
    <property type="project" value="UniProtKB-KW"/>
</dbReference>
<dbReference type="GO" id="GO:0031317">
    <property type="term" value="C:tripartite ATP-independent periplasmic transporter complex"/>
    <property type="evidence" value="ECO:0007669"/>
    <property type="project" value="InterPro"/>
</dbReference>